<protein>
    <submittedName>
        <fullName evidence="2">Uncharacterized protein</fullName>
    </submittedName>
</protein>
<evidence type="ECO:0000313" key="2">
    <source>
        <dbReference type="WBParaSite" id="JU765_v2.g20638.t1"/>
    </source>
</evidence>
<evidence type="ECO:0000313" key="1">
    <source>
        <dbReference type="Proteomes" id="UP000887576"/>
    </source>
</evidence>
<dbReference type="WBParaSite" id="JU765_v2.g20638.t1">
    <property type="protein sequence ID" value="JU765_v2.g20638.t1"/>
    <property type="gene ID" value="JU765_v2.g20638"/>
</dbReference>
<sequence>MVKGRTGSREAELFQGQSKVKTGVVVFANANAEDDIRNVVADFCRHRYVFVLNSCFFPRINASTRSQFYKDETAYLTLENVQYECDENNICRESISRYTKLLEVKYFKNKTMAIKCLCVISPDGKCFTDKVKDVPRDPKIIAQNITRNVTFSCWLCFDWTPESVSVQVLGDQVPGEIEYHFGDFIAVEPEHFDLADHAPWNSLETTLSSSSYMENDIGLALQFAEEPDRAPISDVLAYFVYDNIVYVPSCPNFAIRLAWHKYTKVFDKEVVTSVKNGYPLKVDFQYNHVIKKHVVFSAQIDTSYGAIKADLFSDGVDVQFLIMTLRPIEFCPGFFYCIGTGFDRSPYGVVHDPFGYLAPLYHRQPEDDEIICNTEDIEDVLVRYADPDGCSYTPLYVYSVSQPEITPDALLEEDPMLQLFCLAKGIYYNPGFHNYNIICLEKNIKPGDFCSATFTGYDPDTNTFTVQTIPDQNPKIRHIPAKFSNGRYEVSFLDIY</sequence>
<accession>A0AC34QZH3</accession>
<reference evidence="2" key="1">
    <citation type="submission" date="2022-11" db="UniProtKB">
        <authorList>
            <consortium name="WormBaseParasite"/>
        </authorList>
    </citation>
    <scope>IDENTIFICATION</scope>
</reference>
<proteinExistence type="predicted"/>
<name>A0AC34QZH3_9BILA</name>
<organism evidence="1 2">
    <name type="scientific">Panagrolaimus sp. JU765</name>
    <dbReference type="NCBI Taxonomy" id="591449"/>
    <lineage>
        <taxon>Eukaryota</taxon>
        <taxon>Metazoa</taxon>
        <taxon>Ecdysozoa</taxon>
        <taxon>Nematoda</taxon>
        <taxon>Chromadorea</taxon>
        <taxon>Rhabditida</taxon>
        <taxon>Tylenchina</taxon>
        <taxon>Panagrolaimomorpha</taxon>
        <taxon>Panagrolaimoidea</taxon>
        <taxon>Panagrolaimidae</taxon>
        <taxon>Panagrolaimus</taxon>
    </lineage>
</organism>
<dbReference type="Proteomes" id="UP000887576">
    <property type="component" value="Unplaced"/>
</dbReference>